<organism evidence="1 2">
    <name type="scientific">Gemmata algarum</name>
    <dbReference type="NCBI Taxonomy" id="2975278"/>
    <lineage>
        <taxon>Bacteria</taxon>
        <taxon>Pseudomonadati</taxon>
        <taxon>Planctomycetota</taxon>
        <taxon>Planctomycetia</taxon>
        <taxon>Gemmatales</taxon>
        <taxon>Gemmataceae</taxon>
        <taxon>Gemmata</taxon>
    </lineage>
</organism>
<gene>
    <name evidence="1" type="ORF">R5W23_006467</name>
</gene>
<evidence type="ECO:0000313" key="1">
    <source>
        <dbReference type="EMBL" id="MDY3559248.1"/>
    </source>
</evidence>
<name>A0ABU5EVC2_9BACT</name>
<reference evidence="2" key="1">
    <citation type="journal article" date="2023" name="Mar. Drugs">
        <title>Gemmata algarum, a Novel Planctomycete Isolated from an Algal Mat, Displays Antimicrobial Activity.</title>
        <authorList>
            <person name="Kumar G."/>
            <person name="Kallscheuer N."/>
            <person name="Kashif M."/>
            <person name="Ahamad S."/>
            <person name="Jagadeeshwari U."/>
            <person name="Pannikurungottu S."/>
            <person name="Haufschild T."/>
            <person name="Kabuu M."/>
            <person name="Sasikala C."/>
            <person name="Jogler C."/>
            <person name="Ramana C."/>
        </authorList>
    </citation>
    <scope>NUCLEOTIDE SEQUENCE [LARGE SCALE GENOMIC DNA]</scope>
    <source>
        <strain evidence="2">JC673</strain>
    </source>
</reference>
<dbReference type="Proteomes" id="UP001272242">
    <property type="component" value="Unassembled WGS sequence"/>
</dbReference>
<evidence type="ECO:0000313" key="2">
    <source>
        <dbReference type="Proteomes" id="UP001272242"/>
    </source>
</evidence>
<protein>
    <submittedName>
        <fullName evidence="1">Uncharacterized protein</fullName>
    </submittedName>
</protein>
<dbReference type="RefSeq" id="WP_261186193.1">
    <property type="nucleotide sequence ID" value="NZ_JAXBLV010000099.1"/>
</dbReference>
<keyword evidence="2" id="KW-1185">Reference proteome</keyword>
<dbReference type="EMBL" id="JAXBLV010000099">
    <property type="protein sequence ID" value="MDY3559248.1"/>
    <property type="molecule type" value="Genomic_DNA"/>
</dbReference>
<sequence length="134" mass="15140">MLLVSCPFCHKKVLKFFYAGHRAKHTAPLPDGQMRDHVTVHPTGRYKGSLSGVPQVYLHPKCGVATKMPEEIIRSYLVNPFLYGGGSFCCGCNDYRPVNEFIWTETGQNMAEYNQDLQEAYLRVHGEPPPRPTV</sequence>
<proteinExistence type="predicted"/>
<accession>A0ABU5EVC2</accession>
<comment type="caution">
    <text evidence="1">The sequence shown here is derived from an EMBL/GenBank/DDBJ whole genome shotgun (WGS) entry which is preliminary data.</text>
</comment>